<dbReference type="EMBL" id="CM026432">
    <property type="protein sequence ID" value="KAG0555835.1"/>
    <property type="molecule type" value="Genomic_DNA"/>
</dbReference>
<evidence type="ECO:0000256" key="1">
    <source>
        <dbReference type="SAM" id="MobiDB-lite"/>
    </source>
</evidence>
<dbReference type="Proteomes" id="UP000822688">
    <property type="component" value="Chromosome 11"/>
</dbReference>
<proteinExistence type="predicted"/>
<feature type="region of interest" description="Disordered" evidence="1">
    <location>
        <begin position="82"/>
        <end position="112"/>
    </location>
</feature>
<evidence type="ECO:0000313" key="2">
    <source>
        <dbReference type="EMBL" id="KAG0555835.1"/>
    </source>
</evidence>
<keyword evidence="3" id="KW-1185">Reference proteome</keyword>
<gene>
    <name evidence="2" type="ORF">KC19_11G006900</name>
</gene>
<accession>A0A8T0GAV9</accession>
<sequence>MTHLLTQLLRHSFTDTNHDRHALRRMISSRRRTPSVPSRRARFRWIPCKLSQPPICRYRYSGARGVSTQALALPSSRISQLNSSLPHREELQARRKTTQPQVARNRICNDYK</sequence>
<dbReference type="AlphaFoldDB" id="A0A8T0GAV9"/>
<protein>
    <submittedName>
        <fullName evidence="2">Uncharacterized protein</fullName>
    </submittedName>
</protein>
<evidence type="ECO:0000313" key="3">
    <source>
        <dbReference type="Proteomes" id="UP000822688"/>
    </source>
</evidence>
<comment type="caution">
    <text evidence="2">The sequence shown here is derived from an EMBL/GenBank/DDBJ whole genome shotgun (WGS) entry which is preliminary data.</text>
</comment>
<name>A0A8T0GAV9_CERPU</name>
<reference evidence="2 3" key="1">
    <citation type="submission" date="2020-06" db="EMBL/GenBank/DDBJ databases">
        <title>WGS assembly of Ceratodon purpureus strain R40.</title>
        <authorList>
            <person name="Carey S.B."/>
            <person name="Jenkins J."/>
            <person name="Shu S."/>
            <person name="Lovell J.T."/>
            <person name="Sreedasyam A."/>
            <person name="Maumus F."/>
            <person name="Tiley G.P."/>
            <person name="Fernandez-Pozo N."/>
            <person name="Barry K."/>
            <person name="Chen C."/>
            <person name="Wang M."/>
            <person name="Lipzen A."/>
            <person name="Daum C."/>
            <person name="Saski C.A."/>
            <person name="Payton A.C."/>
            <person name="Mcbreen J.C."/>
            <person name="Conrad R.E."/>
            <person name="Kollar L.M."/>
            <person name="Olsson S."/>
            <person name="Huttunen S."/>
            <person name="Landis J.B."/>
            <person name="Wickett N.J."/>
            <person name="Johnson M.G."/>
            <person name="Rensing S.A."/>
            <person name="Grimwood J."/>
            <person name="Schmutz J."/>
            <person name="Mcdaniel S.F."/>
        </authorList>
    </citation>
    <scope>NUCLEOTIDE SEQUENCE [LARGE SCALE GENOMIC DNA]</scope>
    <source>
        <strain evidence="2 3">R40</strain>
    </source>
</reference>
<organism evidence="2 3">
    <name type="scientific">Ceratodon purpureus</name>
    <name type="common">Fire moss</name>
    <name type="synonym">Dicranum purpureum</name>
    <dbReference type="NCBI Taxonomy" id="3225"/>
    <lineage>
        <taxon>Eukaryota</taxon>
        <taxon>Viridiplantae</taxon>
        <taxon>Streptophyta</taxon>
        <taxon>Embryophyta</taxon>
        <taxon>Bryophyta</taxon>
        <taxon>Bryophytina</taxon>
        <taxon>Bryopsida</taxon>
        <taxon>Dicranidae</taxon>
        <taxon>Pseudoditrichales</taxon>
        <taxon>Ditrichaceae</taxon>
        <taxon>Ceratodon</taxon>
    </lineage>
</organism>